<proteinExistence type="predicted"/>
<reference evidence="1" key="1">
    <citation type="submission" date="2019-03" db="EMBL/GenBank/DDBJ databases">
        <title>Single cell metagenomics reveals metabolic interactions within the superorganism composed of flagellate Streblomastix strix and complex community of Bacteroidetes bacteria on its surface.</title>
        <authorList>
            <person name="Treitli S.C."/>
            <person name="Kolisko M."/>
            <person name="Husnik F."/>
            <person name="Keeling P."/>
            <person name="Hampl V."/>
        </authorList>
    </citation>
    <scope>NUCLEOTIDE SEQUENCE</scope>
    <source>
        <strain evidence="1">STM</strain>
    </source>
</reference>
<name>A0A5J4RW57_9ZZZZ</name>
<accession>A0A5J4RW57</accession>
<protein>
    <submittedName>
        <fullName evidence="1">Uncharacterized protein</fullName>
    </submittedName>
</protein>
<dbReference type="AlphaFoldDB" id="A0A5J4RW57"/>
<evidence type="ECO:0000313" key="1">
    <source>
        <dbReference type="EMBL" id="KAA6337221.1"/>
    </source>
</evidence>
<comment type="caution">
    <text evidence="1">The sequence shown here is derived from an EMBL/GenBank/DDBJ whole genome shotgun (WGS) entry which is preliminary data.</text>
</comment>
<gene>
    <name evidence="1" type="ORF">EZS27_014680</name>
</gene>
<sequence>MTLTNKDIIQRGYFPKEFPPPFNTFDLANHLDIIISEWDQIKQNPGSTLVKEDDETENNFTSRKTTFKKNSKKTIVTLLLPSFLSRKENYQEDILVYLILFILYLL</sequence>
<dbReference type="EMBL" id="SNRY01000719">
    <property type="protein sequence ID" value="KAA6337221.1"/>
    <property type="molecule type" value="Genomic_DNA"/>
</dbReference>
<organism evidence="1">
    <name type="scientific">termite gut metagenome</name>
    <dbReference type="NCBI Taxonomy" id="433724"/>
    <lineage>
        <taxon>unclassified sequences</taxon>
        <taxon>metagenomes</taxon>
        <taxon>organismal metagenomes</taxon>
    </lineage>
</organism>